<feature type="disulfide bond" evidence="17">
    <location>
        <begin position="200"/>
        <end position="232"/>
    </location>
</feature>
<evidence type="ECO:0000259" key="19">
    <source>
        <dbReference type="PROSITE" id="PS50873"/>
    </source>
</evidence>
<evidence type="ECO:0000256" key="1">
    <source>
        <dbReference type="ARBA" id="ARBA00000189"/>
    </source>
</evidence>
<dbReference type="EC" id="1.11.1.7" evidence="4 18"/>
<evidence type="ECO:0000313" key="21">
    <source>
        <dbReference type="Proteomes" id="UP000032304"/>
    </source>
</evidence>
<dbReference type="KEGG" id="gra:105765583"/>
<feature type="binding site" evidence="15">
    <location>
        <position position="69"/>
    </location>
    <ligand>
        <name>Ca(2+)</name>
        <dbReference type="ChEBI" id="CHEBI:29108"/>
        <label>1</label>
    </ligand>
</feature>
<gene>
    <name evidence="20" type="ORF">B456_008G281600</name>
</gene>
<dbReference type="InterPro" id="IPR000823">
    <property type="entry name" value="Peroxidase_pln"/>
</dbReference>
<dbReference type="EMBL" id="CM001747">
    <property type="protein sequence ID" value="KJB52884.1"/>
    <property type="molecule type" value="Genomic_DNA"/>
</dbReference>
<reference evidence="20 21" key="1">
    <citation type="journal article" date="2012" name="Nature">
        <title>Repeated polyploidization of Gossypium genomes and the evolution of spinnable cotton fibres.</title>
        <authorList>
            <person name="Paterson A.H."/>
            <person name="Wendel J.F."/>
            <person name="Gundlach H."/>
            <person name="Guo H."/>
            <person name="Jenkins J."/>
            <person name="Jin D."/>
            <person name="Llewellyn D."/>
            <person name="Showmaker K.C."/>
            <person name="Shu S."/>
            <person name="Udall J."/>
            <person name="Yoo M.J."/>
            <person name="Byers R."/>
            <person name="Chen W."/>
            <person name="Doron-Faigenboim A."/>
            <person name="Duke M.V."/>
            <person name="Gong L."/>
            <person name="Grimwood J."/>
            <person name="Grover C."/>
            <person name="Grupp K."/>
            <person name="Hu G."/>
            <person name="Lee T.H."/>
            <person name="Li J."/>
            <person name="Lin L."/>
            <person name="Liu T."/>
            <person name="Marler B.S."/>
            <person name="Page J.T."/>
            <person name="Roberts A.W."/>
            <person name="Romanel E."/>
            <person name="Sanders W.S."/>
            <person name="Szadkowski E."/>
            <person name="Tan X."/>
            <person name="Tang H."/>
            <person name="Xu C."/>
            <person name="Wang J."/>
            <person name="Wang Z."/>
            <person name="Zhang D."/>
            <person name="Zhang L."/>
            <person name="Ashrafi H."/>
            <person name="Bedon F."/>
            <person name="Bowers J.E."/>
            <person name="Brubaker C.L."/>
            <person name="Chee P.W."/>
            <person name="Das S."/>
            <person name="Gingle A.R."/>
            <person name="Haigler C.H."/>
            <person name="Harker D."/>
            <person name="Hoffmann L.V."/>
            <person name="Hovav R."/>
            <person name="Jones D.C."/>
            <person name="Lemke C."/>
            <person name="Mansoor S."/>
            <person name="ur Rahman M."/>
            <person name="Rainville L.N."/>
            <person name="Rambani A."/>
            <person name="Reddy U.K."/>
            <person name="Rong J.K."/>
            <person name="Saranga Y."/>
            <person name="Scheffler B.E."/>
            <person name="Scheffler J.A."/>
            <person name="Stelly D.M."/>
            <person name="Triplett B.A."/>
            <person name="Van Deynze A."/>
            <person name="Vaslin M.F."/>
            <person name="Waghmare V.N."/>
            <person name="Walford S.A."/>
            <person name="Wright R.J."/>
            <person name="Zaki E.A."/>
            <person name="Zhang T."/>
            <person name="Dennis E.S."/>
            <person name="Mayer K.F."/>
            <person name="Peterson D.G."/>
            <person name="Rokhsar D.S."/>
            <person name="Wang X."/>
            <person name="Schmutz J."/>
        </authorList>
    </citation>
    <scope>NUCLEOTIDE SEQUENCE [LARGE SCALE GENOMIC DNA]</scope>
</reference>
<keyword evidence="10 15" id="KW-0408">Iron</keyword>
<dbReference type="PRINTS" id="PR00458">
    <property type="entry name" value="PEROXIDASE"/>
</dbReference>
<comment type="similarity">
    <text evidence="3">Belongs to the peroxidase family. Ascorbate peroxidase subfamily.</text>
</comment>
<feature type="active site" description="Proton acceptor" evidence="13">
    <location>
        <position position="68"/>
    </location>
</feature>
<feature type="binding site" evidence="15">
    <location>
        <position position="74"/>
    </location>
    <ligand>
        <name>Ca(2+)</name>
        <dbReference type="ChEBI" id="CHEBI:29108"/>
        <label>1</label>
    </ligand>
</feature>
<feature type="binding site" evidence="15">
    <location>
        <position position="76"/>
    </location>
    <ligand>
        <name>Ca(2+)</name>
        <dbReference type="ChEBI" id="CHEBI:29108"/>
        <label>1</label>
    </ligand>
</feature>
<dbReference type="InterPro" id="IPR019793">
    <property type="entry name" value="Peroxidases_heam-ligand_BS"/>
</dbReference>
<feature type="signal peptide" evidence="18">
    <location>
        <begin position="1"/>
        <end position="26"/>
    </location>
</feature>
<evidence type="ECO:0000313" key="20">
    <source>
        <dbReference type="EMBL" id="KJB52884.1"/>
    </source>
</evidence>
<keyword evidence="9 18" id="KW-0560">Oxidoreductase</keyword>
<feature type="binding site" evidence="15">
    <location>
        <position position="253"/>
    </location>
    <ligand>
        <name>Ca(2+)</name>
        <dbReference type="ChEBI" id="CHEBI:29108"/>
        <label>2</label>
    </ligand>
</feature>
<evidence type="ECO:0000256" key="13">
    <source>
        <dbReference type="PIRSR" id="PIRSR600823-1"/>
    </source>
</evidence>
<comment type="subcellular location">
    <subcellularLocation>
        <location evidence="18">Secreted</location>
    </subcellularLocation>
</comment>
<comment type="function">
    <text evidence="2">Removal of H(2)O(2), oxidation of toxic reductants, biosynthesis and degradation of lignin, suberization, auxin catabolism, response to environmental stresses such as wounding, pathogen attack and oxidative stress. These functions might be dependent on each isozyme/isoform in each plant tissue.</text>
</comment>
<feature type="disulfide bond" evidence="17">
    <location>
        <begin position="122"/>
        <end position="319"/>
    </location>
</feature>
<dbReference type="InterPro" id="IPR010255">
    <property type="entry name" value="Haem_peroxidase_sf"/>
</dbReference>
<keyword evidence="18" id="KW-0732">Signal</keyword>
<sequence>MAGFSPRKLSFSIIFLGLMTVLRSQAALDVHYYDRACPEAEKIIRYTILNASMHDAKVPARILRMFFHDCFIRGCDASVLLDSTPQNQAEKDGPPNISLRAFYVIDDAKTKLESACPKTVSCADIVAIAARDVVAMSGGPFWNVLKGRKDGRISKASETINLPAPTFNVSTLIQSFTKRGLGVKDLVALSGGHTLGFSHCSSFQARLHNFSSVHDIDPTMNPEFAETLKKKCPKPNKNGNAGQFLDSTASTFDNNYYKQLLAGKGVFGSDQALYGDYRTKWIVESFANDQSLFFKEFATSMVKLGNVGVMENGEVRLNCRVVNLGLEKKRENERE</sequence>
<dbReference type="GO" id="GO:0005576">
    <property type="term" value="C:extracellular region"/>
    <property type="evidence" value="ECO:0007669"/>
    <property type="project" value="UniProtKB-SubCell"/>
</dbReference>
<comment type="cofactor">
    <cofactor evidence="15 18">
        <name>Ca(2+)</name>
        <dbReference type="ChEBI" id="CHEBI:29108"/>
    </cofactor>
    <text evidence="15 18">Binds 2 calcium ions per subunit.</text>
</comment>
<feature type="binding site" evidence="14">
    <location>
        <position position="163"/>
    </location>
    <ligand>
        <name>substrate</name>
    </ligand>
</feature>
<comment type="catalytic activity">
    <reaction evidence="1 18">
        <text>2 a phenolic donor + H2O2 = 2 a phenolic radical donor + 2 H2O</text>
        <dbReference type="Rhea" id="RHEA:56136"/>
        <dbReference type="ChEBI" id="CHEBI:15377"/>
        <dbReference type="ChEBI" id="CHEBI:16240"/>
        <dbReference type="ChEBI" id="CHEBI:139520"/>
        <dbReference type="ChEBI" id="CHEBI:139521"/>
        <dbReference type="EC" id="1.11.1.7"/>
    </reaction>
</comment>
<dbReference type="GO" id="GO:0006979">
    <property type="term" value="P:response to oxidative stress"/>
    <property type="evidence" value="ECO:0007669"/>
    <property type="project" value="UniProtKB-UniRule"/>
</dbReference>
<feature type="disulfide bond" evidence="17">
    <location>
        <begin position="70"/>
        <end position="75"/>
    </location>
</feature>
<organism evidence="20 21">
    <name type="scientific">Gossypium raimondii</name>
    <name type="common">Peruvian cotton</name>
    <name type="synonym">Gossypium klotzschianum subsp. raimondii</name>
    <dbReference type="NCBI Taxonomy" id="29730"/>
    <lineage>
        <taxon>Eukaryota</taxon>
        <taxon>Viridiplantae</taxon>
        <taxon>Streptophyta</taxon>
        <taxon>Embryophyta</taxon>
        <taxon>Tracheophyta</taxon>
        <taxon>Spermatophyta</taxon>
        <taxon>Magnoliopsida</taxon>
        <taxon>eudicotyledons</taxon>
        <taxon>Gunneridae</taxon>
        <taxon>Pentapetalae</taxon>
        <taxon>rosids</taxon>
        <taxon>malvids</taxon>
        <taxon>Malvales</taxon>
        <taxon>Malvaceae</taxon>
        <taxon>Malvoideae</taxon>
        <taxon>Gossypium</taxon>
    </lineage>
</organism>
<evidence type="ECO:0000256" key="17">
    <source>
        <dbReference type="PIRSR" id="PIRSR600823-5"/>
    </source>
</evidence>
<dbReference type="Pfam" id="PF00141">
    <property type="entry name" value="peroxidase"/>
    <property type="match status" value="1"/>
</dbReference>
<dbReference type="CDD" id="cd00693">
    <property type="entry name" value="secretory_peroxidase"/>
    <property type="match status" value="1"/>
</dbReference>
<keyword evidence="18" id="KW-0376">Hydrogen peroxide</keyword>
<evidence type="ECO:0000256" key="9">
    <source>
        <dbReference type="ARBA" id="ARBA00023002"/>
    </source>
</evidence>
<dbReference type="AlphaFoldDB" id="A0A0D2T8F6"/>
<evidence type="ECO:0000256" key="3">
    <source>
        <dbReference type="ARBA" id="ARBA00006873"/>
    </source>
</evidence>
<evidence type="ECO:0000256" key="18">
    <source>
        <dbReference type="RuleBase" id="RU362060"/>
    </source>
</evidence>
<keyword evidence="6 18" id="KW-0349">Heme</keyword>
<evidence type="ECO:0000256" key="11">
    <source>
        <dbReference type="ARBA" id="ARBA00023157"/>
    </source>
</evidence>
<dbReference type="Proteomes" id="UP000032304">
    <property type="component" value="Chromosome 8"/>
</dbReference>
<dbReference type="eggNOG" id="ENOG502QVMI">
    <property type="taxonomic scope" value="Eukaryota"/>
</dbReference>
<keyword evidence="8 15" id="KW-0106">Calcium</keyword>
<dbReference type="Gene3D" id="1.10.420.10">
    <property type="entry name" value="Peroxidase, domain 2"/>
    <property type="match status" value="1"/>
</dbReference>
<dbReference type="PROSITE" id="PS00435">
    <property type="entry name" value="PEROXIDASE_1"/>
    <property type="match status" value="1"/>
</dbReference>
<keyword evidence="21" id="KW-1185">Reference proteome</keyword>
<keyword evidence="7 15" id="KW-0479">Metal-binding</keyword>
<feature type="binding site" evidence="15">
    <location>
        <position position="248"/>
    </location>
    <ligand>
        <name>Ca(2+)</name>
        <dbReference type="ChEBI" id="CHEBI:29108"/>
        <label>2</label>
    </ligand>
</feature>
<proteinExistence type="inferred from homology"/>
<keyword evidence="12" id="KW-0325">Glycoprotein</keyword>
<dbReference type="InterPro" id="IPR033905">
    <property type="entry name" value="Secretory_peroxidase"/>
</dbReference>
<dbReference type="Gramene" id="KJB52884">
    <property type="protein sequence ID" value="KJB52884"/>
    <property type="gene ID" value="B456_008G281600"/>
</dbReference>
<dbReference type="GO" id="GO:0140825">
    <property type="term" value="F:lactoperoxidase activity"/>
    <property type="evidence" value="ECO:0007669"/>
    <property type="project" value="UniProtKB-EC"/>
</dbReference>
<name>A0A0D2T8F6_GOSRA</name>
<feature type="binding site" evidence="15">
    <location>
        <position position="194"/>
    </location>
    <ligand>
        <name>Ca(2+)</name>
        <dbReference type="ChEBI" id="CHEBI:29108"/>
        <label>2</label>
    </ligand>
</feature>
<dbReference type="PANTHER" id="PTHR31517">
    <property type="match status" value="1"/>
</dbReference>
<feature type="chain" id="PRO_5005112852" description="Peroxidase" evidence="18">
    <location>
        <begin position="27"/>
        <end position="335"/>
    </location>
</feature>
<keyword evidence="18" id="KW-0964">Secreted</keyword>
<dbReference type="GO" id="GO:0046872">
    <property type="term" value="F:metal ion binding"/>
    <property type="evidence" value="ECO:0007669"/>
    <property type="project" value="UniProtKB-UniRule"/>
</dbReference>
<keyword evidence="5 18" id="KW-0575">Peroxidase</keyword>
<evidence type="ECO:0000256" key="12">
    <source>
        <dbReference type="ARBA" id="ARBA00023180"/>
    </source>
</evidence>
<evidence type="ECO:0000256" key="5">
    <source>
        <dbReference type="ARBA" id="ARBA00022559"/>
    </source>
</evidence>
<feature type="disulfide bond" evidence="17">
    <location>
        <begin position="37"/>
        <end position="116"/>
    </location>
</feature>
<dbReference type="STRING" id="29730.A0A0D2T8F6"/>
<dbReference type="PROSITE" id="PS50873">
    <property type="entry name" value="PEROXIDASE_4"/>
    <property type="match status" value="1"/>
</dbReference>
<evidence type="ECO:0000256" key="14">
    <source>
        <dbReference type="PIRSR" id="PIRSR600823-2"/>
    </source>
</evidence>
<dbReference type="GO" id="GO:0020037">
    <property type="term" value="F:heme binding"/>
    <property type="evidence" value="ECO:0007669"/>
    <property type="project" value="UniProtKB-UniRule"/>
</dbReference>
<dbReference type="PRINTS" id="PR00461">
    <property type="entry name" value="PLPEROXIDASE"/>
</dbReference>
<dbReference type="OMA" id="RNASMHD"/>
<protein>
    <recommendedName>
        <fullName evidence="4 18">Peroxidase</fullName>
        <ecNumber evidence="4 18">1.11.1.7</ecNumber>
    </recommendedName>
</protein>
<dbReference type="PANTHER" id="PTHR31517:SF48">
    <property type="entry name" value="PEROXIDASE 16-RELATED"/>
    <property type="match status" value="1"/>
</dbReference>
<evidence type="ECO:0000256" key="7">
    <source>
        <dbReference type="ARBA" id="ARBA00022723"/>
    </source>
</evidence>
<evidence type="ECO:0000256" key="4">
    <source>
        <dbReference type="ARBA" id="ARBA00012313"/>
    </source>
</evidence>
<accession>A0A0D2T8F6</accession>
<dbReference type="Gene3D" id="1.10.520.10">
    <property type="match status" value="1"/>
</dbReference>
<feature type="binding site" description="axial binding residue" evidence="15">
    <location>
        <position position="193"/>
    </location>
    <ligand>
        <name>heme b</name>
        <dbReference type="ChEBI" id="CHEBI:60344"/>
    </ligand>
    <ligandPart>
        <name>Fe</name>
        <dbReference type="ChEBI" id="CHEBI:18248"/>
    </ligandPart>
</feature>
<comment type="similarity">
    <text evidence="18">Belongs to the peroxidase family. Classical plant (class III) peroxidase subfamily.</text>
</comment>
<comment type="cofactor">
    <cofactor evidence="15 18">
        <name>heme b</name>
        <dbReference type="ChEBI" id="CHEBI:60344"/>
    </cofactor>
    <text evidence="15 18">Binds 1 heme b (iron(II)-protoporphyrin IX) group per subunit.</text>
</comment>
<evidence type="ECO:0000256" key="10">
    <source>
        <dbReference type="ARBA" id="ARBA00023004"/>
    </source>
</evidence>
<evidence type="ECO:0000256" key="16">
    <source>
        <dbReference type="PIRSR" id="PIRSR600823-4"/>
    </source>
</evidence>
<feature type="binding site" evidence="15">
    <location>
        <position position="78"/>
    </location>
    <ligand>
        <name>Ca(2+)</name>
        <dbReference type="ChEBI" id="CHEBI:29108"/>
        <label>1</label>
    </ligand>
</feature>
<evidence type="ECO:0000256" key="2">
    <source>
        <dbReference type="ARBA" id="ARBA00002322"/>
    </source>
</evidence>
<evidence type="ECO:0000256" key="15">
    <source>
        <dbReference type="PIRSR" id="PIRSR600823-3"/>
    </source>
</evidence>
<keyword evidence="11 17" id="KW-1015">Disulfide bond</keyword>
<feature type="domain" description="Plant heme peroxidase family profile" evidence="19">
    <location>
        <begin position="27"/>
        <end position="323"/>
    </location>
</feature>
<dbReference type="FunFam" id="1.10.420.10:FF:000006">
    <property type="entry name" value="Peroxidase"/>
    <property type="match status" value="1"/>
</dbReference>
<dbReference type="OrthoDB" id="2113341at2759"/>
<evidence type="ECO:0000256" key="6">
    <source>
        <dbReference type="ARBA" id="ARBA00022617"/>
    </source>
</evidence>
<dbReference type="GO" id="GO:0042744">
    <property type="term" value="P:hydrogen peroxide catabolic process"/>
    <property type="evidence" value="ECO:0007669"/>
    <property type="project" value="UniProtKB-KW"/>
</dbReference>
<dbReference type="FunFam" id="1.10.520.10:FF:000001">
    <property type="entry name" value="Peroxidase"/>
    <property type="match status" value="1"/>
</dbReference>
<feature type="site" description="Transition state stabilizer" evidence="16">
    <location>
        <position position="64"/>
    </location>
</feature>
<dbReference type="SUPFAM" id="SSF48113">
    <property type="entry name" value="Heme-dependent peroxidases"/>
    <property type="match status" value="1"/>
</dbReference>
<feature type="binding site" evidence="15">
    <location>
        <position position="90"/>
    </location>
    <ligand>
        <name>Ca(2+)</name>
        <dbReference type="ChEBI" id="CHEBI:29108"/>
        <label>1</label>
    </ligand>
</feature>
<dbReference type="InterPro" id="IPR002016">
    <property type="entry name" value="Haem_peroxidase"/>
</dbReference>
<evidence type="ECO:0000256" key="8">
    <source>
        <dbReference type="ARBA" id="ARBA00022837"/>
    </source>
</evidence>